<dbReference type="InterPro" id="IPR050332">
    <property type="entry name" value="GPCR_2"/>
</dbReference>
<evidence type="ECO:0000256" key="14">
    <source>
        <dbReference type="SAM" id="Phobius"/>
    </source>
</evidence>
<dbReference type="InterPro" id="IPR017981">
    <property type="entry name" value="GPCR_2-like_7TM"/>
</dbReference>
<dbReference type="PANTHER" id="PTHR45620">
    <property type="entry name" value="PDF RECEPTOR-LIKE PROTEIN-RELATED"/>
    <property type="match status" value="1"/>
</dbReference>
<evidence type="ECO:0000256" key="12">
    <source>
        <dbReference type="ARBA" id="ARBA00071387"/>
    </source>
</evidence>
<dbReference type="PANTHER" id="PTHR45620:SF15">
    <property type="entry name" value="DIURETIC HORMONE 44 RECEPTOR 1-RELATED"/>
    <property type="match status" value="1"/>
</dbReference>
<dbReference type="InterPro" id="IPR001879">
    <property type="entry name" value="GPCR_2_extracellular_dom"/>
</dbReference>
<dbReference type="InterPro" id="IPR036445">
    <property type="entry name" value="GPCR_2_extracell_dom_sf"/>
</dbReference>
<dbReference type="SUPFAM" id="SSF81321">
    <property type="entry name" value="Family A G protein-coupled receptor-like"/>
    <property type="match status" value="1"/>
</dbReference>
<comment type="similarity">
    <text evidence="2">Belongs to the G-protein coupled receptor 2 family.</text>
</comment>
<dbReference type="InterPro" id="IPR017983">
    <property type="entry name" value="GPCR_2_secretin-like_CS"/>
</dbReference>
<feature type="transmembrane region" description="Helical" evidence="14">
    <location>
        <begin position="169"/>
        <end position="192"/>
    </location>
</feature>
<evidence type="ECO:0000259" key="16">
    <source>
        <dbReference type="PROSITE" id="PS50261"/>
    </source>
</evidence>
<dbReference type="Pfam" id="PF02793">
    <property type="entry name" value="HRM"/>
    <property type="match status" value="1"/>
</dbReference>
<gene>
    <name evidence="17" type="ORF">CDAR_93421</name>
</gene>
<feature type="compositionally biased region" description="Basic residues" evidence="13">
    <location>
        <begin position="389"/>
        <end position="400"/>
    </location>
</feature>
<feature type="transmembrane region" description="Helical" evidence="14">
    <location>
        <begin position="334"/>
        <end position="355"/>
    </location>
</feature>
<evidence type="ECO:0000256" key="9">
    <source>
        <dbReference type="ARBA" id="ARBA00023180"/>
    </source>
</evidence>
<evidence type="ECO:0000256" key="10">
    <source>
        <dbReference type="ARBA" id="ARBA00023224"/>
    </source>
</evidence>
<dbReference type="GO" id="GO:0007166">
    <property type="term" value="P:cell surface receptor signaling pathway"/>
    <property type="evidence" value="ECO:0007669"/>
    <property type="project" value="InterPro"/>
</dbReference>
<dbReference type="EMBL" id="BPLQ01004374">
    <property type="protein sequence ID" value="GIY07648.1"/>
    <property type="molecule type" value="Genomic_DNA"/>
</dbReference>
<feature type="domain" description="G-protein coupled receptors family 2 profile 2" evidence="16">
    <location>
        <begin position="104"/>
        <end position="356"/>
    </location>
</feature>
<dbReference type="InterPro" id="IPR000832">
    <property type="entry name" value="GPCR_2_secretin-like"/>
</dbReference>
<dbReference type="GO" id="GO:0007188">
    <property type="term" value="P:adenylate cyclase-modulating G protein-coupled receptor signaling pathway"/>
    <property type="evidence" value="ECO:0007669"/>
    <property type="project" value="TreeGrafter"/>
</dbReference>
<dbReference type="FunFam" id="1.20.1070.10:FF:000155">
    <property type="entry name" value="diuretic hormone receptor isoform X1"/>
    <property type="match status" value="1"/>
</dbReference>
<evidence type="ECO:0000256" key="13">
    <source>
        <dbReference type="SAM" id="MobiDB-lite"/>
    </source>
</evidence>
<evidence type="ECO:0000256" key="8">
    <source>
        <dbReference type="ARBA" id="ARBA00023170"/>
    </source>
</evidence>
<evidence type="ECO:0000313" key="18">
    <source>
        <dbReference type="Proteomes" id="UP001054837"/>
    </source>
</evidence>
<dbReference type="Gene3D" id="1.20.1070.10">
    <property type="entry name" value="Rhodopsin 7-helix transmembrane proteins"/>
    <property type="match status" value="1"/>
</dbReference>
<evidence type="ECO:0000256" key="5">
    <source>
        <dbReference type="ARBA" id="ARBA00022989"/>
    </source>
</evidence>
<feature type="transmembrane region" description="Helical" evidence="14">
    <location>
        <begin position="213"/>
        <end position="237"/>
    </location>
</feature>
<comment type="caution">
    <text evidence="17">The sequence shown here is derived from an EMBL/GenBank/DDBJ whole genome shotgun (WGS) entry which is preliminary data.</text>
</comment>
<feature type="transmembrane region" description="Helical" evidence="14">
    <location>
        <begin position="257"/>
        <end position="285"/>
    </location>
</feature>
<evidence type="ECO:0000256" key="2">
    <source>
        <dbReference type="ARBA" id="ARBA00005314"/>
    </source>
</evidence>
<dbReference type="PROSITE" id="PS00650">
    <property type="entry name" value="G_PROTEIN_RECEP_F2_2"/>
    <property type="match status" value="1"/>
</dbReference>
<dbReference type="GO" id="GO:0008036">
    <property type="term" value="F:diuretic hormone receptor activity"/>
    <property type="evidence" value="ECO:0007669"/>
    <property type="project" value="InterPro"/>
</dbReference>
<keyword evidence="6" id="KW-0297">G-protein coupled receptor</keyword>
<dbReference type="SUPFAM" id="SSF111418">
    <property type="entry name" value="Hormone receptor domain"/>
    <property type="match status" value="1"/>
</dbReference>
<dbReference type="PRINTS" id="PR00249">
    <property type="entry name" value="GPCRSECRETIN"/>
</dbReference>
<comment type="subcellular location">
    <subcellularLocation>
        <location evidence="1">Cell membrane</location>
        <topology evidence="1">Multi-pass membrane protein</topology>
    </subcellularLocation>
</comment>
<dbReference type="PROSITE" id="PS50227">
    <property type="entry name" value="G_PROTEIN_RECEP_F2_3"/>
    <property type="match status" value="1"/>
</dbReference>
<dbReference type="PROSITE" id="PS50261">
    <property type="entry name" value="G_PROTEIN_RECEP_F2_4"/>
    <property type="match status" value="1"/>
</dbReference>
<comment type="function">
    <text evidence="11">Receptor for the insect diurectic hormone. The activity of this receptor is mediated by G proteins which activate adenylyl cyclase.</text>
</comment>
<protein>
    <recommendedName>
        <fullName evidence="12">Diuretic hormone receptor</fullName>
    </recommendedName>
</protein>
<dbReference type="PROSITE" id="PS00649">
    <property type="entry name" value="G_PROTEIN_RECEP_F2_1"/>
    <property type="match status" value="1"/>
</dbReference>
<accession>A0AAV4QD51</accession>
<dbReference type="Gene3D" id="4.10.1240.10">
    <property type="entry name" value="GPCR, family 2, extracellular hormone receptor domain"/>
    <property type="match status" value="1"/>
</dbReference>
<keyword evidence="10" id="KW-0807">Transducer</keyword>
<keyword evidence="9" id="KW-0325">Glycoprotein</keyword>
<feature type="transmembrane region" description="Helical" evidence="14">
    <location>
        <begin position="107"/>
        <end position="127"/>
    </location>
</feature>
<proteinExistence type="inferred from homology"/>
<feature type="domain" description="G-protein coupled receptors family 2 profile 1" evidence="15">
    <location>
        <begin position="26"/>
        <end position="88"/>
    </location>
</feature>
<name>A0AAV4QD51_9ARAC</name>
<dbReference type="AlphaFoldDB" id="A0AAV4QD51"/>
<feature type="region of interest" description="Disordered" evidence="13">
    <location>
        <begin position="381"/>
        <end position="401"/>
    </location>
</feature>
<keyword evidence="4 14" id="KW-0812">Transmembrane</keyword>
<keyword evidence="18" id="KW-1185">Reference proteome</keyword>
<evidence type="ECO:0000259" key="15">
    <source>
        <dbReference type="PROSITE" id="PS50227"/>
    </source>
</evidence>
<keyword evidence="5 14" id="KW-1133">Transmembrane helix</keyword>
<organism evidence="17 18">
    <name type="scientific">Caerostris darwini</name>
    <dbReference type="NCBI Taxonomy" id="1538125"/>
    <lineage>
        <taxon>Eukaryota</taxon>
        <taxon>Metazoa</taxon>
        <taxon>Ecdysozoa</taxon>
        <taxon>Arthropoda</taxon>
        <taxon>Chelicerata</taxon>
        <taxon>Arachnida</taxon>
        <taxon>Araneae</taxon>
        <taxon>Araneomorphae</taxon>
        <taxon>Entelegynae</taxon>
        <taxon>Araneoidea</taxon>
        <taxon>Araneidae</taxon>
        <taxon>Caerostris</taxon>
    </lineage>
</organism>
<feature type="transmembrane region" description="Helical" evidence="14">
    <location>
        <begin position="305"/>
        <end position="322"/>
    </location>
</feature>
<dbReference type="InterPro" id="IPR002001">
    <property type="entry name" value="GPCR_2_diuretic_rcpt"/>
</dbReference>
<keyword evidence="3" id="KW-1003">Cell membrane</keyword>
<dbReference type="Proteomes" id="UP001054837">
    <property type="component" value="Unassembled WGS sequence"/>
</dbReference>
<evidence type="ECO:0000256" key="6">
    <source>
        <dbReference type="ARBA" id="ARBA00023040"/>
    </source>
</evidence>
<feature type="transmembrane region" description="Helical" evidence="14">
    <location>
        <begin position="139"/>
        <end position="157"/>
    </location>
</feature>
<evidence type="ECO:0000256" key="1">
    <source>
        <dbReference type="ARBA" id="ARBA00004651"/>
    </source>
</evidence>
<dbReference type="Pfam" id="PF00002">
    <property type="entry name" value="7tm_2"/>
    <property type="match status" value="1"/>
</dbReference>
<dbReference type="GO" id="GO:0005886">
    <property type="term" value="C:plasma membrane"/>
    <property type="evidence" value="ECO:0007669"/>
    <property type="project" value="UniProtKB-SubCell"/>
</dbReference>
<evidence type="ECO:0000313" key="17">
    <source>
        <dbReference type="EMBL" id="GIY07648.1"/>
    </source>
</evidence>
<evidence type="ECO:0000256" key="3">
    <source>
        <dbReference type="ARBA" id="ARBA00022475"/>
    </source>
</evidence>
<evidence type="ECO:0000256" key="4">
    <source>
        <dbReference type="ARBA" id="ARBA00022692"/>
    </source>
</evidence>
<dbReference type="PRINTS" id="PR01127">
    <property type="entry name" value="DIUHORMONER"/>
</dbReference>
<reference evidence="17 18" key="1">
    <citation type="submission" date="2021-06" db="EMBL/GenBank/DDBJ databases">
        <title>Caerostris darwini draft genome.</title>
        <authorList>
            <person name="Kono N."/>
            <person name="Arakawa K."/>
        </authorList>
    </citation>
    <scope>NUCLEOTIDE SEQUENCE [LARGE SCALE GENOMIC DNA]</scope>
</reference>
<keyword evidence="8 17" id="KW-0675">Receptor</keyword>
<sequence length="430" mass="48696">MGEFLQNTVIMLNNEKSNCAADLGAFCNTTWDGLSCWPPTSAGSVAYVPCFAEFNGVHYDTNSNASRLCQTNGTWLPWSNYRSCQPLQLHEHEFLQVLWDMKEAATIYYVGYGVSLIALSLALLVFSRFKELRCVRNTIHSNLMATYLLIDVTWILTATLQSNPNPFTAKIACFLVILLTYLMGTNFFWMLVEGLYLYMQVVKTFSTEDIPMKIYTGIGWGIPAIIASAWAITKLLASEAPEGPLTQNSCPWQNKDYYDYVFSCPVMVVLLINIFFLIKIMWVLITKLRASNSVESKQYKKAAKALLVLIPLLGVTYIVVIATPSDPVAEVVFIYIQATFLSIQGFMVAVLYCFLNGEVQNSLKHHFKRWKTQKSIDRSRSNSIWQSRSSHRQSSRKNSRHVTVASMVRFTKDSVKTKSFKGPPDLQNMV</sequence>
<dbReference type="GO" id="GO:0008528">
    <property type="term" value="F:G protein-coupled peptide receptor activity"/>
    <property type="evidence" value="ECO:0007669"/>
    <property type="project" value="TreeGrafter"/>
</dbReference>
<keyword evidence="7 14" id="KW-0472">Membrane</keyword>
<evidence type="ECO:0000256" key="11">
    <source>
        <dbReference type="ARBA" id="ARBA00054836"/>
    </source>
</evidence>
<evidence type="ECO:0000256" key="7">
    <source>
        <dbReference type="ARBA" id="ARBA00023136"/>
    </source>
</evidence>
<dbReference type="SMART" id="SM00008">
    <property type="entry name" value="HormR"/>
    <property type="match status" value="1"/>
</dbReference>
<dbReference type="GO" id="GO:0017046">
    <property type="term" value="F:peptide hormone binding"/>
    <property type="evidence" value="ECO:0007669"/>
    <property type="project" value="TreeGrafter"/>
</dbReference>